<comment type="caution">
    <text evidence="3">The sequence shown here is derived from an EMBL/GenBank/DDBJ whole genome shotgun (WGS) entry which is preliminary data.</text>
</comment>
<feature type="compositionally biased region" description="Polar residues" evidence="1">
    <location>
        <begin position="196"/>
        <end position="209"/>
    </location>
</feature>
<feature type="domain" description="DUF659" evidence="2">
    <location>
        <begin position="347"/>
        <end position="410"/>
    </location>
</feature>
<evidence type="ECO:0000259" key="2">
    <source>
        <dbReference type="Pfam" id="PF04937"/>
    </source>
</evidence>
<feature type="region of interest" description="Disordered" evidence="1">
    <location>
        <begin position="1"/>
        <end position="32"/>
    </location>
</feature>
<accession>A0A444XZU6</accession>
<evidence type="ECO:0000313" key="4">
    <source>
        <dbReference type="Proteomes" id="UP000289738"/>
    </source>
</evidence>
<evidence type="ECO:0000256" key="1">
    <source>
        <dbReference type="SAM" id="MobiDB-lite"/>
    </source>
</evidence>
<dbReference type="EMBL" id="SDMP01000018">
    <property type="protein sequence ID" value="RYQ95189.1"/>
    <property type="molecule type" value="Genomic_DNA"/>
</dbReference>
<dbReference type="STRING" id="3818.A0A444XZU6"/>
<proteinExistence type="predicted"/>
<reference evidence="3 4" key="1">
    <citation type="submission" date="2019-01" db="EMBL/GenBank/DDBJ databases">
        <title>Sequencing of cultivated peanut Arachis hypogaea provides insights into genome evolution and oil improvement.</title>
        <authorList>
            <person name="Chen X."/>
        </authorList>
    </citation>
    <scope>NUCLEOTIDE SEQUENCE [LARGE SCALE GENOMIC DNA]</scope>
    <source>
        <strain evidence="4">cv. Fuhuasheng</strain>
        <tissue evidence="3">Leaves</tissue>
    </source>
</reference>
<sequence>MQGSKNQTGPAGSIGLTVNRRCKRSGPPLITVGEKTAKKPVNRLKIGCLSLTVNPSIPKSQPSSHRRRRGSQVVSTTAVAWSLPTFIHLSLTPHVNAEPLNPSPLKHSQPSSPPSSPRSLGRQRHRHRLVLSTAASSSLASRFVFAGLSLRLRWSSLCQHPVMENSINQEATADNNASVNNNMLVDPPISNDDAANPNSRSANDSQSEVFNGGGIHRMKKHLAKITGNVKKCPKVPYDVEKQMESLLKEIQTNKKKRKVSFGEEGGDEVEDAIDEEIAQEEQEQQRTSRAQPSIKSVLQNKEAIHEVDKRFARWLLDCKIPFNAVMSPFFQDMLDGVAGIGPGYKGPSYDKLRVHLLADLKRESKMLVDSYRSAWKETGCTLMADGWTDQRQRTLINFLVYCSKGLCFVKDMLLLLFNF</sequence>
<name>A0A444XZU6_ARAHY</name>
<dbReference type="Proteomes" id="UP000289738">
    <property type="component" value="Chromosome B08"/>
</dbReference>
<feature type="region of interest" description="Disordered" evidence="1">
    <location>
        <begin position="98"/>
        <end position="124"/>
    </location>
</feature>
<dbReference type="PANTHER" id="PTHR46951:SF2">
    <property type="entry name" value="BED-TYPE DOMAIN-CONTAINING PROTEIN"/>
    <property type="match status" value="1"/>
</dbReference>
<dbReference type="Pfam" id="PF04937">
    <property type="entry name" value="DUF659"/>
    <property type="match status" value="1"/>
</dbReference>
<organism evidence="3 4">
    <name type="scientific">Arachis hypogaea</name>
    <name type="common">Peanut</name>
    <dbReference type="NCBI Taxonomy" id="3818"/>
    <lineage>
        <taxon>Eukaryota</taxon>
        <taxon>Viridiplantae</taxon>
        <taxon>Streptophyta</taxon>
        <taxon>Embryophyta</taxon>
        <taxon>Tracheophyta</taxon>
        <taxon>Spermatophyta</taxon>
        <taxon>Magnoliopsida</taxon>
        <taxon>eudicotyledons</taxon>
        <taxon>Gunneridae</taxon>
        <taxon>Pentapetalae</taxon>
        <taxon>rosids</taxon>
        <taxon>fabids</taxon>
        <taxon>Fabales</taxon>
        <taxon>Fabaceae</taxon>
        <taxon>Papilionoideae</taxon>
        <taxon>50 kb inversion clade</taxon>
        <taxon>dalbergioids sensu lato</taxon>
        <taxon>Dalbergieae</taxon>
        <taxon>Pterocarpus clade</taxon>
        <taxon>Arachis</taxon>
    </lineage>
</organism>
<dbReference type="PANTHER" id="PTHR46951">
    <property type="entry name" value="BED-TYPE DOMAIN-CONTAINING PROTEIN"/>
    <property type="match status" value="1"/>
</dbReference>
<evidence type="ECO:0000313" key="3">
    <source>
        <dbReference type="EMBL" id="RYQ95189.1"/>
    </source>
</evidence>
<feature type="compositionally biased region" description="Polar residues" evidence="1">
    <location>
        <begin position="1"/>
        <end position="10"/>
    </location>
</feature>
<dbReference type="AlphaFoldDB" id="A0A444XZU6"/>
<feature type="region of interest" description="Disordered" evidence="1">
    <location>
        <begin position="178"/>
        <end position="212"/>
    </location>
</feature>
<protein>
    <recommendedName>
        <fullName evidence="2">DUF659 domain-containing protein</fullName>
    </recommendedName>
</protein>
<gene>
    <name evidence="3" type="ORF">Ahy_B08g090248</name>
</gene>
<keyword evidence="4" id="KW-1185">Reference proteome</keyword>
<dbReference type="InterPro" id="IPR007021">
    <property type="entry name" value="DUF659"/>
</dbReference>